<proteinExistence type="predicted"/>
<keyword evidence="1" id="KW-0472">Membrane</keyword>
<feature type="transmembrane region" description="Helical" evidence="1">
    <location>
        <begin position="72"/>
        <end position="92"/>
    </location>
</feature>
<reference evidence="2" key="1">
    <citation type="submission" date="2021-12" db="EMBL/GenBank/DDBJ databases">
        <authorList>
            <person name="King R."/>
        </authorList>
    </citation>
    <scope>NUCLEOTIDE SEQUENCE</scope>
</reference>
<evidence type="ECO:0000313" key="2">
    <source>
        <dbReference type="EMBL" id="CAD0194622.1"/>
    </source>
</evidence>
<keyword evidence="1" id="KW-0812">Transmembrane</keyword>
<organism evidence="2 3">
    <name type="scientific">Chrysodeixis includens</name>
    <name type="common">Soybean looper</name>
    <name type="synonym">Pseudoplusia includens</name>
    <dbReference type="NCBI Taxonomy" id="689277"/>
    <lineage>
        <taxon>Eukaryota</taxon>
        <taxon>Metazoa</taxon>
        <taxon>Ecdysozoa</taxon>
        <taxon>Arthropoda</taxon>
        <taxon>Hexapoda</taxon>
        <taxon>Insecta</taxon>
        <taxon>Pterygota</taxon>
        <taxon>Neoptera</taxon>
        <taxon>Endopterygota</taxon>
        <taxon>Lepidoptera</taxon>
        <taxon>Glossata</taxon>
        <taxon>Ditrysia</taxon>
        <taxon>Noctuoidea</taxon>
        <taxon>Noctuidae</taxon>
        <taxon>Plusiinae</taxon>
        <taxon>Chrysodeixis</taxon>
    </lineage>
</organism>
<dbReference type="AlphaFoldDB" id="A0A9N8PX02"/>
<dbReference type="EMBL" id="LR824005">
    <property type="protein sequence ID" value="CAD0194622.1"/>
    <property type="molecule type" value="Genomic_DNA"/>
</dbReference>
<sequence length="184" mass="20827">MIISQFITFAPCGMANGCLVLVLVVNLWLYKLVIIVDGCRSRCVGLYRATRGRGRGGASVRLLHSWSERGRVILLNIVCIFVQFTIFVIHSVERVVLVRAVVLRSIVQHLRPRVGRIGYRGNTLCWFQAVCFIVMFSLCESSLLVVAITRSSQFHLCDNIRMSYSPSNLLVFSLRKIFLCSRLS</sequence>
<evidence type="ECO:0000256" key="1">
    <source>
        <dbReference type="SAM" id="Phobius"/>
    </source>
</evidence>
<name>A0A9N8PX02_CHRIL</name>
<gene>
    <name evidence="2" type="ORF">CINC_LOCUS5476</name>
</gene>
<keyword evidence="3" id="KW-1185">Reference proteome</keyword>
<dbReference type="Proteomes" id="UP001154114">
    <property type="component" value="Chromosome 2"/>
</dbReference>
<feature type="transmembrane region" description="Helical" evidence="1">
    <location>
        <begin position="6"/>
        <end position="30"/>
    </location>
</feature>
<protein>
    <submittedName>
        <fullName evidence="2">Uncharacterized protein</fullName>
    </submittedName>
</protein>
<accession>A0A9N8PX02</accession>
<evidence type="ECO:0000313" key="3">
    <source>
        <dbReference type="Proteomes" id="UP001154114"/>
    </source>
</evidence>
<keyword evidence="1" id="KW-1133">Transmembrane helix</keyword>
<feature type="transmembrane region" description="Helical" evidence="1">
    <location>
        <begin position="126"/>
        <end position="148"/>
    </location>
</feature>